<dbReference type="Proteomes" id="UP001295423">
    <property type="component" value="Unassembled WGS sequence"/>
</dbReference>
<gene>
    <name evidence="2" type="ORF">CYCCA115_LOCUS5672</name>
</gene>
<organism evidence="2 3">
    <name type="scientific">Cylindrotheca closterium</name>
    <dbReference type="NCBI Taxonomy" id="2856"/>
    <lineage>
        <taxon>Eukaryota</taxon>
        <taxon>Sar</taxon>
        <taxon>Stramenopiles</taxon>
        <taxon>Ochrophyta</taxon>
        <taxon>Bacillariophyta</taxon>
        <taxon>Bacillariophyceae</taxon>
        <taxon>Bacillariophycidae</taxon>
        <taxon>Bacillariales</taxon>
        <taxon>Bacillariaceae</taxon>
        <taxon>Cylindrotheca</taxon>
    </lineage>
</organism>
<dbReference type="InterPro" id="IPR036520">
    <property type="entry name" value="UPF0759_sf"/>
</dbReference>
<proteinExistence type="predicted"/>
<reference evidence="2" key="1">
    <citation type="submission" date="2023-08" db="EMBL/GenBank/DDBJ databases">
        <authorList>
            <person name="Audoor S."/>
            <person name="Bilcke G."/>
        </authorList>
    </citation>
    <scope>NUCLEOTIDE SEQUENCE</scope>
</reference>
<evidence type="ECO:0000313" key="3">
    <source>
        <dbReference type="Proteomes" id="UP001295423"/>
    </source>
</evidence>
<evidence type="ECO:0000256" key="1">
    <source>
        <dbReference type="SAM" id="MobiDB-lite"/>
    </source>
</evidence>
<protein>
    <submittedName>
        <fullName evidence="2">Uncharacterized protein</fullName>
    </submittedName>
</protein>
<keyword evidence="3" id="KW-1185">Reference proteome</keyword>
<name>A0AAD2CMG8_9STRA</name>
<feature type="region of interest" description="Disordered" evidence="1">
    <location>
        <begin position="80"/>
        <end position="169"/>
    </location>
</feature>
<sequence length="169" mass="18521">NQQITNYTDTQLSKIADELVERRRRKIVQYCYFLNDHEANGPRNAKTLIRLVKQKLSNRKEEARLVQHWKPDAVAPSISSMFAKSSSSSSSTTPPLKGAKRPFHQAIGTAGETKPSPRPISAFFTSGGGSSAGANKMTTPPNSKRSRSNPPSSEAKKGSIESFFAAKKK</sequence>
<evidence type="ECO:0000313" key="2">
    <source>
        <dbReference type="EMBL" id="CAJ1937474.1"/>
    </source>
</evidence>
<feature type="compositionally biased region" description="Low complexity" evidence="1">
    <location>
        <begin position="140"/>
        <end position="153"/>
    </location>
</feature>
<dbReference type="EMBL" id="CAKOGP040000654">
    <property type="protein sequence ID" value="CAJ1937474.1"/>
    <property type="molecule type" value="Genomic_DNA"/>
</dbReference>
<feature type="non-terminal residue" evidence="2">
    <location>
        <position position="1"/>
    </location>
</feature>
<accession>A0AAD2CMG8</accession>
<feature type="compositionally biased region" description="Low complexity" evidence="1">
    <location>
        <begin position="80"/>
        <end position="91"/>
    </location>
</feature>
<dbReference type="AlphaFoldDB" id="A0AAD2CMG8"/>
<dbReference type="Gene3D" id="3.20.20.410">
    <property type="entry name" value="Protein of unknown function UPF0759"/>
    <property type="match status" value="1"/>
</dbReference>
<comment type="caution">
    <text evidence="2">The sequence shown here is derived from an EMBL/GenBank/DDBJ whole genome shotgun (WGS) entry which is preliminary data.</text>
</comment>